<dbReference type="GO" id="GO:0006457">
    <property type="term" value="P:protein folding"/>
    <property type="evidence" value="ECO:0007669"/>
    <property type="project" value="TreeGrafter"/>
</dbReference>
<evidence type="ECO:0000259" key="1">
    <source>
        <dbReference type="PROSITE" id="PS50072"/>
    </source>
</evidence>
<proteinExistence type="predicted"/>
<dbReference type="GO" id="GO:0016018">
    <property type="term" value="F:cyclosporin A binding"/>
    <property type="evidence" value="ECO:0007669"/>
    <property type="project" value="TreeGrafter"/>
</dbReference>
<dbReference type="OrthoDB" id="407558at2759"/>
<sequence length="168" mass="18921">MPKTTVNFASLCMDNVTYKANTDSTKKLAYKNSKFFRAVKGYGLFGGDFLNNDGTAGESIYGMTYRDESFEISHDSRYLLSITKPRATPHTSNSQFMIALSPLKWLDYRYQVFGRVAPVSQPLVDKLESDIGTKAWDQFEPPLIDVKVTNCSIQDPDSWIIVEPVVSL</sequence>
<dbReference type="Proteomes" id="UP000039865">
    <property type="component" value="Unassembled WGS sequence"/>
</dbReference>
<dbReference type="Gene3D" id="2.40.100.10">
    <property type="entry name" value="Cyclophilin-like"/>
    <property type="match status" value="1"/>
</dbReference>
<reference evidence="2 3" key="1">
    <citation type="submission" date="2014-06" db="EMBL/GenBank/DDBJ databases">
        <authorList>
            <person name="Swart Estienne"/>
        </authorList>
    </citation>
    <scope>NUCLEOTIDE SEQUENCE [LARGE SCALE GENOMIC DNA]</scope>
    <source>
        <strain evidence="2 3">130c</strain>
    </source>
</reference>
<evidence type="ECO:0000313" key="3">
    <source>
        <dbReference type="Proteomes" id="UP000039865"/>
    </source>
</evidence>
<dbReference type="InParanoid" id="A0A077ZQM0"/>
<dbReference type="Pfam" id="PF00160">
    <property type="entry name" value="Pro_isomerase"/>
    <property type="match status" value="1"/>
</dbReference>
<dbReference type="InterPro" id="IPR029000">
    <property type="entry name" value="Cyclophilin-like_dom_sf"/>
</dbReference>
<gene>
    <name evidence="2" type="primary">Contig308.g344</name>
    <name evidence="2" type="ORF">STYLEM_1164</name>
</gene>
<keyword evidence="3" id="KW-1185">Reference proteome</keyword>
<dbReference type="GO" id="GO:0003755">
    <property type="term" value="F:peptidyl-prolyl cis-trans isomerase activity"/>
    <property type="evidence" value="ECO:0007669"/>
    <property type="project" value="InterPro"/>
</dbReference>
<protein>
    <submittedName>
        <fullName evidence="2">Peptidylprolyl isomerase a</fullName>
    </submittedName>
</protein>
<dbReference type="GO" id="GO:0005737">
    <property type="term" value="C:cytoplasm"/>
    <property type="evidence" value="ECO:0007669"/>
    <property type="project" value="TreeGrafter"/>
</dbReference>
<dbReference type="AlphaFoldDB" id="A0A077ZQM0"/>
<organism evidence="2 3">
    <name type="scientific">Stylonychia lemnae</name>
    <name type="common">Ciliate</name>
    <dbReference type="NCBI Taxonomy" id="5949"/>
    <lineage>
        <taxon>Eukaryota</taxon>
        <taxon>Sar</taxon>
        <taxon>Alveolata</taxon>
        <taxon>Ciliophora</taxon>
        <taxon>Intramacronucleata</taxon>
        <taxon>Spirotrichea</taxon>
        <taxon>Stichotrichia</taxon>
        <taxon>Sporadotrichida</taxon>
        <taxon>Oxytrichidae</taxon>
        <taxon>Stylonychinae</taxon>
        <taxon>Stylonychia</taxon>
    </lineage>
</organism>
<dbReference type="InterPro" id="IPR002130">
    <property type="entry name" value="Cyclophilin-type_PPIase_dom"/>
</dbReference>
<dbReference type="PROSITE" id="PS50072">
    <property type="entry name" value="CSA_PPIASE_2"/>
    <property type="match status" value="1"/>
</dbReference>
<accession>A0A077ZQM0</accession>
<dbReference type="EMBL" id="CCKQ01001108">
    <property type="protein sequence ID" value="CDW72207.1"/>
    <property type="molecule type" value="Genomic_DNA"/>
</dbReference>
<keyword evidence="2" id="KW-0413">Isomerase</keyword>
<feature type="domain" description="PPIase cyclophilin-type" evidence="1">
    <location>
        <begin position="1"/>
        <end position="153"/>
    </location>
</feature>
<name>A0A077ZQM0_STYLE</name>
<dbReference type="PANTHER" id="PTHR11071">
    <property type="entry name" value="PEPTIDYL-PROLYL CIS-TRANS ISOMERASE"/>
    <property type="match status" value="1"/>
</dbReference>
<evidence type="ECO:0000313" key="2">
    <source>
        <dbReference type="EMBL" id="CDW72207.1"/>
    </source>
</evidence>
<dbReference type="PANTHER" id="PTHR11071:SF561">
    <property type="entry name" value="PEPTIDYL-PROLYL CIS-TRANS ISOMERASE D-RELATED"/>
    <property type="match status" value="1"/>
</dbReference>
<dbReference type="SUPFAM" id="SSF50891">
    <property type="entry name" value="Cyclophilin-like"/>
    <property type="match status" value="1"/>
</dbReference>